<sequence length="656" mass="69509">MALPSAASVQQPYDTRVIDLPEGKGRILCIADIRGDIEQLNRLVRETEAVACIHTGDFGFFEASSLDRIADKTLKHLITYSPTISPSLRNRLLLPNIQRANSLSLLAPSESQFHLSQFPQLLGSSPRLKLLVPTFVIYGACEDVRIIEKFRTKEHQVDNLTVLDEATTRVLEVGGVRLRLFGLGGAVVMPKMFDNGEGSATIAGGGGTMWTTALQIGELIDTAQRVYDPSETRLLITHSSMGREPVLSLLALALKADLTVSGGLHFRYGASFNEFSVQDEGGGNWWAKVQRGKTAFSAVYDQIRTQVEEVIDSEQKVFLDKTLAALNRSPPSTGSGTGAEEASWKNTWSWNLTDSTYGHLLLDIKEGRVSAELKSQGFNFAHRKASQHSIKPSNVSKATTNASSSSSSMASAVNSVPVWKGPKTASAAGTNGPSQSTSNKLSSSSASASTLSTPVTSLSTQLPSTNTNTTSSTTNKSAPNGVSPSSESNKADQPPPSLSTTSPLATPVGEAPPGGTTFKPRSPHTLYISQMVPPVSEAELKEFFGDASEGIVSVKLIMDKETGAQRHFAYVGFADAATMEKGLSSHATTLKTATPNVAISKPPSSGEFSGYSRGRGGRGRGGRGDHSGGGSRGRGARSSFNNGQRGSEEGGAARAD</sequence>
<dbReference type="Pfam" id="PF10360">
    <property type="entry name" value="DUF2433"/>
    <property type="match status" value="1"/>
</dbReference>
<evidence type="ECO:0000259" key="3">
    <source>
        <dbReference type="PROSITE" id="PS50102"/>
    </source>
</evidence>
<reference evidence="4" key="1">
    <citation type="submission" date="2014-08" db="EMBL/GenBank/DDBJ databases">
        <authorList>
            <person name="Sharma Rahul"/>
            <person name="Thines Marco"/>
        </authorList>
    </citation>
    <scope>NUCLEOTIDE SEQUENCE</scope>
</reference>
<evidence type="ECO:0000256" key="2">
    <source>
        <dbReference type="SAM" id="MobiDB-lite"/>
    </source>
</evidence>
<dbReference type="InterPro" id="IPR035979">
    <property type="entry name" value="RBD_domain_sf"/>
</dbReference>
<feature type="compositionally biased region" description="Low complexity" evidence="2">
    <location>
        <begin position="434"/>
        <end position="477"/>
    </location>
</feature>
<dbReference type="Gene3D" id="3.30.70.330">
    <property type="match status" value="1"/>
</dbReference>
<feature type="compositionally biased region" description="Low complexity" evidence="2">
    <location>
        <begin position="498"/>
        <end position="507"/>
    </location>
</feature>
<dbReference type="AlphaFoldDB" id="A0A0F7SMR3"/>
<dbReference type="InterPro" id="IPR052743">
    <property type="entry name" value="Glutaminase_GtaA"/>
</dbReference>
<organism evidence="4">
    <name type="scientific">Phaffia rhodozyma</name>
    <name type="common">Yeast</name>
    <name type="synonym">Xanthophyllomyces dendrorhous</name>
    <dbReference type="NCBI Taxonomy" id="264483"/>
    <lineage>
        <taxon>Eukaryota</taxon>
        <taxon>Fungi</taxon>
        <taxon>Dikarya</taxon>
        <taxon>Basidiomycota</taxon>
        <taxon>Agaricomycotina</taxon>
        <taxon>Tremellomycetes</taxon>
        <taxon>Cystofilobasidiales</taxon>
        <taxon>Mrakiaceae</taxon>
        <taxon>Phaffia</taxon>
    </lineage>
</organism>
<dbReference type="InterPro" id="IPR012677">
    <property type="entry name" value="Nucleotide-bd_a/b_plait_sf"/>
</dbReference>
<dbReference type="PROSITE" id="PS50102">
    <property type="entry name" value="RRM"/>
    <property type="match status" value="1"/>
</dbReference>
<proteinExistence type="predicted"/>
<dbReference type="PANTHER" id="PTHR31987:SF11">
    <property type="entry name" value="DUF2433 DOMAIN-CONTAINING PROTEIN"/>
    <property type="match status" value="1"/>
</dbReference>
<dbReference type="Pfam" id="PF00076">
    <property type="entry name" value="RRM_1"/>
    <property type="match status" value="1"/>
</dbReference>
<feature type="compositionally biased region" description="Polar residues" evidence="2">
    <location>
        <begin position="478"/>
        <end position="488"/>
    </location>
</feature>
<dbReference type="SUPFAM" id="SSF56300">
    <property type="entry name" value="Metallo-dependent phosphatases"/>
    <property type="match status" value="1"/>
</dbReference>
<name>A0A0F7SMR3_PHARH</name>
<protein>
    <submittedName>
        <fullName evidence="4">Ser thr protein phosphatase</fullName>
    </submittedName>
</protein>
<dbReference type="InterPro" id="IPR029052">
    <property type="entry name" value="Metallo-depent_PP-like"/>
</dbReference>
<dbReference type="SUPFAM" id="SSF54928">
    <property type="entry name" value="RNA-binding domain, RBD"/>
    <property type="match status" value="1"/>
</dbReference>
<dbReference type="InterPro" id="IPR018829">
    <property type="entry name" value="DUF2433"/>
</dbReference>
<feature type="region of interest" description="Disordered" evidence="2">
    <location>
        <begin position="422"/>
        <end position="517"/>
    </location>
</feature>
<dbReference type="EMBL" id="LN483345">
    <property type="protein sequence ID" value="CDZ98739.1"/>
    <property type="molecule type" value="Genomic_DNA"/>
</dbReference>
<accession>A0A0F7SMR3</accession>
<feature type="compositionally biased region" description="Low complexity" evidence="2">
    <location>
        <begin position="393"/>
        <end position="409"/>
    </location>
</feature>
<evidence type="ECO:0000256" key="1">
    <source>
        <dbReference type="PROSITE-ProRule" id="PRU00176"/>
    </source>
</evidence>
<dbReference type="PANTHER" id="PTHR31987">
    <property type="entry name" value="GLUTAMINASE A-RELATED"/>
    <property type="match status" value="1"/>
</dbReference>
<feature type="domain" description="RRM" evidence="3">
    <location>
        <begin position="524"/>
        <end position="602"/>
    </location>
</feature>
<dbReference type="GO" id="GO:0003723">
    <property type="term" value="F:RNA binding"/>
    <property type="evidence" value="ECO:0007669"/>
    <property type="project" value="UniProtKB-UniRule"/>
</dbReference>
<dbReference type="SMART" id="SM00360">
    <property type="entry name" value="RRM"/>
    <property type="match status" value="1"/>
</dbReference>
<feature type="region of interest" description="Disordered" evidence="2">
    <location>
        <begin position="382"/>
        <end position="409"/>
    </location>
</feature>
<evidence type="ECO:0000313" key="4">
    <source>
        <dbReference type="EMBL" id="CDZ98739.1"/>
    </source>
</evidence>
<feature type="region of interest" description="Disordered" evidence="2">
    <location>
        <begin position="594"/>
        <end position="656"/>
    </location>
</feature>
<dbReference type="InterPro" id="IPR000504">
    <property type="entry name" value="RRM_dom"/>
</dbReference>
<keyword evidence="1" id="KW-0694">RNA-binding</keyword>